<feature type="compositionally biased region" description="Basic and acidic residues" evidence="1">
    <location>
        <begin position="165"/>
        <end position="175"/>
    </location>
</feature>
<reference evidence="2 3" key="1">
    <citation type="submission" date="2019-05" db="EMBL/GenBank/DDBJ databases">
        <title>Another draft genome of Portunus trituberculatus and its Hox gene families provides insights of decapod evolution.</title>
        <authorList>
            <person name="Jeong J.-H."/>
            <person name="Song I."/>
            <person name="Kim S."/>
            <person name="Choi T."/>
            <person name="Kim D."/>
            <person name="Ryu S."/>
            <person name="Kim W."/>
        </authorList>
    </citation>
    <scope>NUCLEOTIDE SEQUENCE [LARGE SCALE GENOMIC DNA]</scope>
    <source>
        <tissue evidence="2">Muscle</tissue>
    </source>
</reference>
<evidence type="ECO:0000313" key="3">
    <source>
        <dbReference type="Proteomes" id="UP000324222"/>
    </source>
</evidence>
<name>A0A5B7IXY0_PORTR</name>
<feature type="region of interest" description="Disordered" evidence="1">
    <location>
        <begin position="112"/>
        <end position="175"/>
    </location>
</feature>
<comment type="caution">
    <text evidence="2">The sequence shown here is derived from an EMBL/GenBank/DDBJ whole genome shotgun (WGS) entry which is preliminary data.</text>
</comment>
<dbReference type="Proteomes" id="UP000324222">
    <property type="component" value="Unassembled WGS sequence"/>
</dbReference>
<accession>A0A5B7IXY0</accession>
<keyword evidence="3" id="KW-1185">Reference proteome</keyword>
<dbReference type="AlphaFoldDB" id="A0A5B7IXY0"/>
<sequence length="175" mass="19145">MADAQEGRSPSSPTCARTFANYQGRRVHEKSQHPSSFHESEVAALKIECRKVRWDPEELAMMAEYEAKNQRAKNVNQLIMQHVLLHRTIEAIKGARCSESYKTQVHAAAAPSALPSASDPWGPTSPVTSLGSSHDTIPFNVSDSPNLRPSGRTAAGSPQPPPPHIRSEEEVHACM</sequence>
<protein>
    <submittedName>
        <fullName evidence="2">Uncharacterized protein</fullName>
    </submittedName>
</protein>
<proteinExistence type="predicted"/>
<gene>
    <name evidence="2" type="ORF">E2C01_082236</name>
</gene>
<feature type="compositionally biased region" description="Polar residues" evidence="1">
    <location>
        <begin position="125"/>
        <end position="147"/>
    </location>
</feature>
<dbReference type="EMBL" id="VSRR010074326">
    <property type="protein sequence ID" value="MPC87375.1"/>
    <property type="molecule type" value="Genomic_DNA"/>
</dbReference>
<organism evidence="2 3">
    <name type="scientific">Portunus trituberculatus</name>
    <name type="common">Swimming crab</name>
    <name type="synonym">Neptunus trituberculatus</name>
    <dbReference type="NCBI Taxonomy" id="210409"/>
    <lineage>
        <taxon>Eukaryota</taxon>
        <taxon>Metazoa</taxon>
        <taxon>Ecdysozoa</taxon>
        <taxon>Arthropoda</taxon>
        <taxon>Crustacea</taxon>
        <taxon>Multicrustacea</taxon>
        <taxon>Malacostraca</taxon>
        <taxon>Eumalacostraca</taxon>
        <taxon>Eucarida</taxon>
        <taxon>Decapoda</taxon>
        <taxon>Pleocyemata</taxon>
        <taxon>Brachyura</taxon>
        <taxon>Eubrachyura</taxon>
        <taxon>Portunoidea</taxon>
        <taxon>Portunidae</taxon>
        <taxon>Portuninae</taxon>
        <taxon>Portunus</taxon>
    </lineage>
</organism>
<evidence type="ECO:0000313" key="2">
    <source>
        <dbReference type="EMBL" id="MPC87375.1"/>
    </source>
</evidence>
<evidence type="ECO:0000256" key="1">
    <source>
        <dbReference type="SAM" id="MobiDB-lite"/>
    </source>
</evidence>
<dbReference type="OrthoDB" id="8197512at2759"/>